<dbReference type="Pfam" id="PF01061">
    <property type="entry name" value="ABC2_membrane"/>
    <property type="match status" value="1"/>
</dbReference>
<evidence type="ECO:0000256" key="3">
    <source>
        <dbReference type="ARBA" id="ARBA00022448"/>
    </source>
</evidence>
<dbReference type="RefSeq" id="WP_028790382.1">
    <property type="nucleotide sequence ID" value="NZ_JPVT01000142.1"/>
</dbReference>
<dbReference type="Proteomes" id="UP000029381">
    <property type="component" value="Unassembled WGS sequence"/>
</dbReference>
<reference evidence="10 11" key="1">
    <citation type="submission" date="2014-08" db="EMBL/GenBank/DDBJ databases">
        <title>Genome sequence of Tetragenococcus muriaticus.</title>
        <authorList>
            <person name="Chuea-nongthon C."/>
            <person name="Rodtong S."/>
            <person name="Yongsawatdigul J."/>
            <person name="Steele J.L."/>
            <person name="Liu X.-y."/>
            <person name="Speers J."/>
            <person name="Glasner J.D."/>
            <person name="Neeno-Eckwall E.C."/>
        </authorList>
    </citation>
    <scope>NUCLEOTIDE SEQUENCE [LARGE SCALE GENOMIC DNA]</scope>
    <source>
        <strain evidence="10 11">3MR10-3</strain>
    </source>
</reference>
<feature type="domain" description="ABC transmembrane type-2" evidence="9">
    <location>
        <begin position="35"/>
        <end position="261"/>
    </location>
</feature>
<dbReference type="InterPro" id="IPR013525">
    <property type="entry name" value="ABC2_TM"/>
</dbReference>
<evidence type="ECO:0000256" key="5">
    <source>
        <dbReference type="ARBA" id="ARBA00022692"/>
    </source>
</evidence>
<feature type="transmembrane region" description="Helical" evidence="8">
    <location>
        <begin position="146"/>
        <end position="167"/>
    </location>
</feature>
<comment type="similarity">
    <text evidence="2 8">Belongs to the ABC-2 integral membrane protein family.</text>
</comment>
<dbReference type="InterPro" id="IPR047817">
    <property type="entry name" value="ABC2_TM_bact-type"/>
</dbReference>
<dbReference type="PANTHER" id="PTHR30413">
    <property type="entry name" value="INNER MEMBRANE TRANSPORT PERMEASE"/>
    <property type="match status" value="1"/>
</dbReference>
<keyword evidence="4 8" id="KW-1003">Cell membrane</keyword>
<evidence type="ECO:0000313" key="11">
    <source>
        <dbReference type="Proteomes" id="UP000029381"/>
    </source>
</evidence>
<sequence>MKEIITVVKEQFEHIGMIFRMSRYEDKADYQSHYLGLAWQILSPAIQIGIYYLVFGVGLRQSREVGDVPFIVWLLIGITVWFYMSSSILGASNSIYKQISLVSKMKFPVSVLPTTNIVGNLSSYFPMVAIVIITVLFFGISPSLYWLQYIYYFICMISFLFAFGLLNATITILIRDYHIFLQSIIRLLFYISGTIVNIENSGLPDLAVKILRLNPIYYIIDGFRDTFLSREWFFEKATYSLIFWGIILILLILGSHLHMKFRSKFVDYI</sequence>
<feature type="transmembrane region" description="Helical" evidence="8">
    <location>
        <begin position="70"/>
        <end position="96"/>
    </location>
</feature>
<name>A0A091CCN0_9ENTE</name>
<dbReference type="PATRIC" id="fig|1302648.3.peg.1377"/>
<evidence type="ECO:0000256" key="8">
    <source>
        <dbReference type="RuleBase" id="RU361157"/>
    </source>
</evidence>
<evidence type="ECO:0000313" key="10">
    <source>
        <dbReference type="EMBL" id="KFN90618.1"/>
    </source>
</evidence>
<feature type="transmembrane region" description="Helical" evidence="8">
    <location>
        <begin position="237"/>
        <end position="254"/>
    </location>
</feature>
<feature type="transmembrane region" description="Helical" evidence="8">
    <location>
        <begin position="179"/>
        <end position="198"/>
    </location>
</feature>
<evidence type="ECO:0000256" key="2">
    <source>
        <dbReference type="ARBA" id="ARBA00007783"/>
    </source>
</evidence>
<feature type="transmembrane region" description="Helical" evidence="8">
    <location>
        <begin position="117"/>
        <end position="140"/>
    </location>
</feature>
<keyword evidence="7 8" id="KW-0472">Membrane</keyword>
<keyword evidence="11" id="KW-1185">Reference proteome</keyword>
<accession>A0A091CCN0</accession>
<keyword evidence="5 8" id="KW-0812">Transmembrane</keyword>
<organism evidence="10 11">
    <name type="scientific">Tetragenococcus muriaticus 3MR10-3</name>
    <dbReference type="NCBI Taxonomy" id="1302648"/>
    <lineage>
        <taxon>Bacteria</taxon>
        <taxon>Bacillati</taxon>
        <taxon>Bacillota</taxon>
        <taxon>Bacilli</taxon>
        <taxon>Lactobacillales</taxon>
        <taxon>Enterococcaceae</taxon>
        <taxon>Tetragenococcus</taxon>
    </lineage>
</organism>
<evidence type="ECO:0000256" key="4">
    <source>
        <dbReference type="ARBA" id="ARBA00022475"/>
    </source>
</evidence>
<dbReference type="GO" id="GO:0015920">
    <property type="term" value="P:lipopolysaccharide transport"/>
    <property type="evidence" value="ECO:0007669"/>
    <property type="project" value="TreeGrafter"/>
</dbReference>
<dbReference type="PROSITE" id="PS51012">
    <property type="entry name" value="ABC_TM2"/>
    <property type="match status" value="1"/>
</dbReference>
<evidence type="ECO:0000256" key="1">
    <source>
        <dbReference type="ARBA" id="ARBA00004651"/>
    </source>
</evidence>
<dbReference type="GO" id="GO:0005886">
    <property type="term" value="C:plasma membrane"/>
    <property type="evidence" value="ECO:0007669"/>
    <property type="project" value="UniProtKB-SubCell"/>
</dbReference>
<gene>
    <name evidence="10" type="ORF">TMU3MR103_1411</name>
</gene>
<evidence type="ECO:0000256" key="7">
    <source>
        <dbReference type="ARBA" id="ARBA00023136"/>
    </source>
</evidence>
<keyword evidence="3 8" id="KW-0813">Transport</keyword>
<comment type="caution">
    <text evidence="10">The sequence shown here is derived from an EMBL/GenBank/DDBJ whole genome shotgun (WGS) entry which is preliminary data.</text>
</comment>
<feature type="transmembrane region" description="Helical" evidence="8">
    <location>
        <begin position="37"/>
        <end position="58"/>
    </location>
</feature>
<protein>
    <recommendedName>
        <fullName evidence="8">Transport permease protein</fullName>
    </recommendedName>
</protein>
<evidence type="ECO:0000259" key="9">
    <source>
        <dbReference type="PROSITE" id="PS51012"/>
    </source>
</evidence>
<dbReference type="EMBL" id="JPVT01000142">
    <property type="protein sequence ID" value="KFN90618.1"/>
    <property type="molecule type" value="Genomic_DNA"/>
</dbReference>
<dbReference type="PANTHER" id="PTHR30413:SF10">
    <property type="entry name" value="CAPSULE POLYSACCHARIDE EXPORT INNER-MEMBRANE PROTEIN CTRC"/>
    <property type="match status" value="1"/>
</dbReference>
<dbReference type="AlphaFoldDB" id="A0A091CCN0"/>
<comment type="subcellular location">
    <subcellularLocation>
        <location evidence="1 8">Cell membrane</location>
        <topology evidence="1 8">Multi-pass membrane protein</topology>
    </subcellularLocation>
</comment>
<dbReference type="GO" id="GO:0140359">
    <property type="term" value="F:ABC-type transporter activity"/>
    <property type="evidence" value="ECO:0007669"/>
    <property type="project" value="InterPro"/>
</dbReference>
<evidence type="ECO:0000256" key="6">
    <source>
        <dbReference type="ARBA" id="ARBA00022989"/>
    </source>
</evidence>
<proteinExistence type="inferred from homology"/>
<keyword evidence="6 8" id="KW-1133">Transmembrane helix</keyword>